<accession>A0A2M4DKA8</accession>
<proteinExistence type="predicted"/>
<name>A0A2M4DKA8_ANODA</name>
<dbReference type="AlphaFoldDB" id="A0A2M4DKA8"/>
<evidence type="ECO:0000313" key="1">
    <source>
        <dbReference type="EMBL" id="MBW77964.1"/>
    </source>
</evidence>
<sequence length="70" mass="7142">MVSSRATVAAAAGAALGDGLGVHHDGRAVEEGILTKSGSNTNARLDNAEQKATTQKVFSSTLKLQSVRSC</sequence>
<dbReference type="EMBL" id="GGFL01013786">
    <property type="protein sequence ID" value="MBW77964.1"/>
    <property type="molecule type" value="Transcribed_RNA"/>
</dbReference>
<reference evidence="1" key="1">
    <citation type="submission" date="2018-01" db="EMBL/GenBank/DDBJ databases">
        <title>An insight into the sialome of Amazonian anophelines.</title>
        <authorList>
            <person name="Ribeiro J.M."/>
            <person name="Scarpassa V."/>
            <person name="Calvo E."/>
        </authorList>
    </citation>
    <scope>NUCLEOTIDE SEQUENCE</scope>
</reference>
<organism evidence="1">
    <name type="scientific">Anopheles darlingi</name>
    <name type="common">Mosquito</name>
    <dbReference type="NCBI Taxonomy" id="43151"/>
    <lineage>
        <taxon>Eukaryota</taxon>
        <taxon>Metazoa</taxon>
        <taxon>Ecdysozoa</taxon>
        <taxon>Arthropoda</taxon>
        <taxon>Hexapoda</taxon>
        <taxon>Insecta</taxon>
        <taxon>Pterygota</taxon>
        <taxon>Neoptera</taxon>
        <taxon>Endopterygota</taxon>
        <taxon>Diptera</taxon>
        <taxon>Nematocera</taxon>
        <taxon>Culicoidea</taxon>
        <taxon>Culicidae</taxon>
        <taxon>Anophelinae</taxon>
        <taxon>Anopheles</taxon>
    </lineage>
</organism>
<protein>
    <submittedName>
        <fullName evidence="1">Putative secreted protein</fullName>
    </submittedName>
</protein>